<sequence length="149" mass="16941">MTNYFVSEKYKIPRSTVILKLKAHRNSNVHVTGRKFFSAEEEKSFVDNVVLLCDYGFPLTLFDPRFLRTGMFPLCATKVLDQLPGYTCPAVDKNTPVHVSDAFKHILEIKEKQPLTKLEKKRKKQLDVVAGKNISADEVKTLLLLSGSR</sequence>
<proteinExistence type="predicted"/>
<dbReference type="EMBL" id="CAKOFQ010010806">
    <property type="protein sequence ID" value="CAH2020149.1"/>
    <property type="molecule type" value="Genomic_DNA"/>
</dbReference>
<gene>
    <name evidence="1" type="ORF">ACAOBT_LOCUS37665</name>
</gene>
<comment type="caution">
    <text evidence="1">The sequence shown here is derived from an EMBL/GenBank/DDBJ whole genome shotgun (WGS) entry which is preliminary data.</text>
</comment>
<name>A0A9P0QH67_ACAOB</name>
<dbReference type="AlphaFoldDB" id="A0A9P0QH67"/>
<accession>A0A9P0QH67</accession>
<evidence type="ECO:0000313" key="2">
    <source>
        <dbReference type="Proteomes" id="UP001152888"/>
    </source>
</evidence>
<reference evidence="1" key="1">
    <citation type="submission" date="2022-03" db="EMBL/GenBank/DDBJ databases">
        <authorList>
            <person name="Sayadi A."/>
        </authorList>
    </citation>
    <scope>NUCLEOTIDE SEQUENCE</scope>
</reference>
<evidence type="ECO:0000313" key="1">
    <source>
        <dbReference type="EMBL" id="CAH2020149.1"/>
    </source>
</evidence>
<dbReference type="OrthoDB" id="10065929at2759"/>
<organism evidence="1 2">
    <name type="scientific">Acanthoscelides obtectus</name>
    <name type="common">Bean weevil</name>
    <name type="synonym">Bruchus obtectus</name>
    <dbReference type="NCBI Taxonomy" id="200917"/>
    <lineage>
        <taxon>Eukaryota</taxon>
        <taxon>Metazoa</taxon>
        <taxon>Ecdysozoa</taxon>
        <taxon>Arthropoda</taxon>
        <taxon>Hexapoda</taxon>
        <taxon>Insecta</taxon>
        <taxon>Pterygota</taxon>
        <taxon>Neoptera</taxon>
        <taxon>Endopterygota</taxon>
        <taxon>Coleoptera</taxon>
        <taxon>Polyphaga</taxon>
        <taxon>Cucujiformia</taxon>
        <taxon>Chrysomeloidea</taxon>
        <taxon>Chrysomelidae</taxon>
        <taxon>Bruchinae</taxon>
        <taxon>Bruchini</taxon>
        <taxon>Acanthoscelides</taxon>
    </lineage>
</organism>
<keyword evidence="2" id="KW-1185">Reference proteome</keyword>
<protein>
    <submittedName>
        <fullName evidence="1">Uncharacterized protein</fullName>
    </submittedName>
</protein>
<dbReference type="Proteomes" id="UP001152888">
    <property type="component" value="Unassembled WGS sequence"/>
</dbReference>